<proteinExistence type="predicted"/>
<evidence type="ECO:0000313" key="2">
    <source>
        <dbReference type="EMBL" id="BCY27385.1"/>
    </source>
</evidence>
<dbReference type="RefSeq" id="WP_221259011.1">
    <property type="nucleotide sequence ID" value="NZ_AP024749.1"/>
</dbReference>
<dbReference type="EMBL" id="AP024749">
    <property type="protein sequence ID" value="BCY27385.1"/>
    <property type="molecule type" value="Genomic_DNA"/>
</dbReference>
<accession>A0ABM7S163</accession>
<name>A0ABM7S163_9FLAO</name>
<dbReference type="Proteomes" id="UP000825258">
    <property type="component" value="Chromosome"/>
</dbReference>
<gene>
    <name evidence="2" type="ORF">KK2020170_02530</name>
</gene>
<evidence type="ECO:0000313" key="3">
    <source>
        <dbReference type="Proteomes" id="UP000825258"/>
    </source>
</evidence>
<feature type="signal peptide" evidence="1">
    <location>
        <begin position="1"/>
        <end position="19"/>
    </location>
</feature>
<reference evidence="2 3" key="1">
    <citation type="submission" date="2021-06" db="EMBL/GenBank/DDBJ databases">
        <title>Whole genome sequences of Flavobacterium sp. KK2020170 and assembly.</title>
        <authorList>
            <person name="Kitahara K."/>
            <person name="Miyoshi S."/>
            <person name="Uesaka K."/>
        </authorList>
    </citation>
    <scope>NUCLEOTIDE SEQUENCE [LARGE SCALE GENOMIC DNA]</scope>
    <source>
        <strain evidence="2 3">KK2020170</strain>
    </source>
</reference>
<protein>
    <submittedName>
        <fullName evidence="2">Uncharacterized protein</fullName>
    </submittedName>
</protein>
<keyword evidence="1" id="KW-0732">Signal</keyword>
<keyword evidence="3" id="KW-1185">Reference proteome</keyword>
<organism evidence="2 3">
    <name type="scientific">Flavobacterium okayamense</name>
    <dbReference type="NCBI Taxonomy" id="2830782"/>
    <lineage>
        <taxon>Bacteria</taxon>
        <taxon>Pseudomonadati</taxon>
        <taxon>Bacteroidota</taxon>
        <taxon>Flavobacteriia</taxon>
        <taxon>Flavobacteriales</taxon>
        <taxon>Flavobacteriaceae</taxon>
        <taxon>Flavobacterium</taxon>
    </lineage>
</organism>
<sequence>MKNLKLIALFIFISLNAISQISVGRTHRGPFKDLKKEDYKAAKERTTLFVLDDFEVEEFDNMLKSFWNISKYEIATREQFDFREKEFKSGNYSIFEFGGQLVTMTSQSGMTTEFLYLNHTLYYCTDIKENKKGKLKYDYNELASIYFSGDADSMWKIIDSKTYGKLTEQLYNYKLGYMKNYLQFIHDCLKDEWYSFAFSSTYEKKKIKALKNSTLFIPDYIKVQYSGWKGTDKERENPDELFEDYKSKYEWISSEELNNKILNTKENFYYLMYTKVNSMKMVSVVNGKTGEVIYTDYQSLSYQLKPKDLKEIYSKFK</sequence>
<evidence type="ECO:0000256" key="1">
    <source>
        <dbReference type="SAM" id="SignalP"/>
    </source>
</evidence>
<feature type="chain" id="PRO_5046490444" evidence="1">
    <location>
        <begin position="20"/>
        <end position="317"/>
    </location>
</feature>